<keyword evidence="3" id="KW-1185">Reference proteome</keyword>
<dbReference type="EMBL" id="BGPR01071462">
    <property type="protein sequence ID" value="GBO44648.1"/>
    <property type="molecule type" value="Genomic_DNA"/>
</dbReference>
<name>A0A4Y2X659_ARAVE</name>
<protein>
    <submittedName>
        <fullName evidence="1">Uncharacterized protein</fullName>
    </submittedName>
</protein>
<dbReference type="AlphaFoldDB" id="A0A4Y2X659"/>
<sequence>GPYCILTSCNHFNPDTLQLNIVFLPFSTRLHCAPFLPVNSPAFDKITHAAAPAQILLQLIIDCEPVTPQCPIVLCTSLPAASSLLLPESRPIFPTETVIAFIIISTSEIHLPHTSKHASCDACSPNELCFPST</sequence>
<comment type="caution">
    <text evidence="1">The sequence shown here is derived from an EMBL/GenBank/DDBJ whole genome shotgun (WGS) entry which is preliminary data.</text>
</comment>
<dbReference type="Proteomes" id="UP000499080">
    <property type="component" value="Unassembled WGS sequence"/>
</dbReference>
<organism evidence="1 3">
    <name type="scientific">Araneus ventricosus</name>
    <name type="common">Orbweaver spider</name>
    <name type="synonym">Epeira ventricosa</name>
    <dbReference type="NCBI Taxonomy" id="182803"/>
    <lineage>
        <taxon>Eukaryota</taxon>
        <taxon>Metazoa</taxon>
        <taxon>Ecdysozoa</taxon>
        <taxon>Arthropoda</taxon>
        <taxon>Chelicerata</taxon>
        <taxon>Arachnida</taxon>
        <taxon>Araneae</taxon>
        <taxon>Araneomorphae</taxon>
        <taxon>Entelegynae</taxon>
        <taxon>Araneoidea</taxon>
        <taxon>Araneidae</taxon>
        <taxon>Araneus</taxon>
    </lineage>
</organism>
<evidence type="ECO:0000313" key="1">
    <source>
        <dbReference type="EMBL" id="GBO44648.1"/>
    </source>
</evidence>
<dbReference type="EMBL" id="BGPR01071464">
    <property type="protein sequence ID" value="GBO44651.1"/>
    <property type="molecule type" value="Genomic_DNA"/>
</dbReference>
<accession>A0A4Y2X659</accession>
<evidence type="ECO:0000313" key="2">
    <source>
        <dbReference type="EMBL" id="GBO44651.1"/>
    </source>
</evidence>
<evidence type="ECO:0000313" key="3">
    <source>
        <dbReference type="Proteomes" id="UP000499080"/>
    </source>
</evidence>
<feature type="non-terminal residue" evidence="1">
    <location>
        <position position="1"/>
    </location>
</feature>
<gene>
    <name evidence="2" type="ORF">AVEN_13976-2_1</name>
    <name evidence="1" type="ORF">AVEN_275288-2_1</name>
</gene>
<reference evidence="1 3" key="1">
    <citation type="journal article" date="2019" name="Sci. Rep.">
        <title>Orb-weaving spider Araneus ventricosus genome elucidates the spidroin gene catalogue.</title>
        <authorList>
            <person name="Kono N."/>
            <person name="Nakamura H."/>
            <person name="Ohtoshi R."/>
            <person name="Moran D.A.P."/>
            <person name="Shinohara A."/>
            <person name="Yoshida Y."/>
            <person name="Fujiwara M."/>
            <person name="Mori M."/>
            <person name="Tomita M."/>
            <person name="Arakawa K."/>
        </authorList>
    </citation>
    <scope>NUCLEOTIDE SEQUENCE [LARGE SCALE GENOMIC DNA]</scope>
</reference>
<proteinExistence type="predicted"/>